<evidence type="ECO:0000259" key="10">
    <source>
        <dbReference type="Pfam" id="PF01593"/>
    </source>
</evidence>
<feature type="chain" id="PRO_5046259754" description="Tryptophan 2-monooxygenase" evidence="9">
    <location>
        <begin position="30"/>
        <end position="417"/>
    </location>
</feature>
<dbReference type="EMBL" id="BSNI01000001">
    <property type="protein sequence ID" value="GLQ15875.1"/>
    <property type="molecule type" value="Genomic_DNA"/>
</dbReference>
<evidence type="ECO:0000256" key="5">
    <source>
        <dbReference type="ARBA" id="ARBA00017871"/>
    </source>
</evidence>
<evidence type="ECO:0000256" key="6">
    <source>
        <dbReference type="ARBA" id="ARBA00023002"/>
    </source>
</evidence>
<accession>A0ABQ5UNI6</accession>
<evidence type="ECO:0000256" key="9">
    <source>
        <dbReference type="SAM" id="SignalP"/>
    </source>
</evidence>
<dbReference type="PANTHER" id="PTHR10742">
    <property type="entry name" value="FLAVIN MONOAMINE OXIDASE"/>
    <property type="match status" value="1"/>
</dbReference>
<dbReference type="RefSeq" id="WP_284360983.1">
    <property type="nucleotide sequence ID" value="NZ_BSNI01000001.1"/>
</dbReference>
<evidence type="ECO:0000256" key="4">
    <source>
        <dbReference type="ARBA" id="ARBA00012535"/>
    </source>
</evidence>
<evidence type="ECO:0000256" key="7">
    <source>
        <dbReference type="ARBA" id="ARBA00023070"/>
    </source>
</evidence>
<gene>
    <name evidence="11" type="ORF">GCM10007879_01240</name>
</gene>
<proteinExistence type="inferred from homology"/>
<dbReference type="PRINTS" id="PR00419">
    <property type="entry name" value="ADXRDTASE"/>
</dbReference>
<comment type="caution">
    <text evidence="11">The sequence shown here is derived from an EMBL/GenBank/DDBJ whole genome shotgun (WGS) entry which is preliminary data.</text>
</comment>
<dbReference type="Gene3D" id="3.90.660.10">
    <property type="match status" value="1"/>
</dbReference>
<name>A0ABQ5UNI6_9HYPH</name>
<evidence type="ECO:0000256" key="1">
    <source>
        <dbReference type="ARBA" id="ARBA00004814"/>
    </source>
</evidence>
<dbReference type="SUPFAM" id="SSF51905">
    <property type="entry name" value="FAD/NAD(P)-binding domain"/>
    <property type="match status" value="2"/>
</dbReference>
<evidence type="ECO:0000256" key="2">
    <source>
        <dbReference type="ARBA" id="ARBA00005833"/>
    </source>
</evidence>
<dbReference type="InterPro" id="IPR002937">
    <property type="entry name" value="Amino_oxidase"/>
</dbReference>
<reference evidence="11" key="1">
    <citation type="journal article" date="2014" name="Int. J. Syst. Evol. Microbiol.">
        <title>Complete genome of a new Firmicutes species belonging to the dominant human colonic microbiota ('Ruminococcus bicirculans') reveals two chromosomes and a selective capacity to utilize plant glucans.</title>
        <authorList>
            <consortium name="NISC Comparative Sequencing Program"/>
            <person name="Wegmann U."/>
            <person name="Louis P."/>
            <person name="Goesmann A."/>
            <person name="Henrissat B."/>
            <person name="Duncan S.H."/>
            <person name="Flint H.J."/>
        </authorList>
    </citation>
    <scope>NUCLEOTIDE SEQUENCE</scope>
    <source>
        <strain evidence="11">NBRC 107169</strain>
    </source>
</reference>
<comment type="similarity">
    <text evidence="3">Belongs to the flavin monoamine oxidase family.</text>
</comment>
<dbReference type="Proteomes" id="UP001161405">
    <property type="component" value="Unassembled WGS sequence"/>
</dbReference>
<dbReference type="InterPro" id="IPR036188">
    <property type="entry name" value="FAD/NAD-bd_sf"/>
</dbReference>
<dbReference type="Pfam" id="PF01593">
    <property type="entry name" value="Amino_oxidase"/>
    <property type="match status" value="3"/>
</dbReference>
<feature type="domain" description="Amine oxidase" evidence="10">
    <location>
        <begin position="35"/>
        <end position="111"/>
    </location>
</feature>
<feature type="domain" description="Amine oxidase" evidence="10">
    <location>
        <begin position="245"/>
        <end position="413"/>
    </location>
</feature>
<dbReference type="PANTHER" id="PTHR10742:SF386">
    <property type="entry name" value="LYSINE-SPECIFIC HISTONE DEMETHYLASE 1A"/>
    <property type="match status" value="1"/>
</dbReference>
<keyword evidence="7" id="KW-0073">Auxin biosynthesis</keyword>
<evidence type="ECO:0000313" key="12">
    <source>
        <dbReference type="Proteomes" id="UP001161405"/>
    </source>
</evidence>
<evidence type="ECO:0000256" key="8">
    <source>
        <dbReference type="ARBA" id="ARBA00047321"/>
    </source>
</evidence>
<protein>
    <recommendedName>
        <fullName evidence="5">Tryptophan 2-monooxygenase</fullName>
        <ecNumber evidence="4">1.13.12.3</ecNumber>
    </recommendedName>
</protein>
<dbReference type="InterPro" id="IPR050281">
    <property type="entry name" value="Flavin_monoamine_oxidase"/>
</dbReference>
<evidence type="ECO:0000256" key="3">
    <source>
        <dbReference type="ARBA" id="ARBA00005995"/>
    </source>
</evidence>
<reference evidence="11" key="2">
    <citation type="submission" date="2023-01" db="EMBL/GenBank/DDBJ databases">
        <title>Draft genome sequence of Maritalea porphyrae strain NBRC 107169.</title>
        <authorList>
            <person name="Sun Q."/>
            <person name="Mori K."/>
        </authorList>
    </citation>
    <scope>NUCLEOTIDE SEQUENCE</scope>
    <source>
        <strain evidence="11">NBRC 107169</strain>
    </source>
</reference>
<keyword evidence="12" id="KW-1185">Reference proteome</keyword>
<dbReference type="EC" id="1.13.12.3" evidence="4"/>
<dbReference type="SUPFAM" id="SSF54373">
    <property type="entry name" value="FAD-linked reductases, C-terminal domain"/>
    <property type="match status" value="1"/>
</dbReference>
<comment type="catalytic activity">
    <reaction evidence="8">
        <text>L-tryptophan + O2 = indole-3-acetamide + CO2 + H2O</text>
        <dbReference type="Rhea" id="RHEA:16165"/>
        <dbReference type="ChEBI" id="CHEBI:15377"/>
        <dbReference type="ChEBI" id="CHEBI:15379"/>
        <dbReference type="ChEBI" id="CHEBI:16031"/>
        <dbReference type="ChEBI" id="CHEBI:16526"/>
        <dbReference type="ChEBI" id="CHEBI:57912"/>
        <dbReference type="EC" id="1.13.12.3"/>
    </reaction>
</comment>
<keyword evidence="6" id="KW-0560">Oxidoreductase</keyword>
<evidence type="ECO:0000313" key="11">
    <source>
        <dbReference type="EMBL" id="GLQ15875.1"/>
    </source>
</evidence>
<dbReference type="PROSITE" id="PS51318">
    <property type="entry name" value="TAT"/>
    <property type="match status" value="1"/>
</dbReference>
<comment type="pathway">
    <text evidence="1">Plant hormone metabolism; auxin biosynthesis.</text>
</comment>
<dbReference type="Gene3D" id="3.50.50.60">
    <property type="entry name" value="FAD/NAD(P)-binding domain"/>
    <property type="match status" value="2"/>
</dbReference>
<feature type="signal peptide" evidence="9">
    <location>
        <begin position="1"/>
        <end position="29"/>
    </location>
</feature>
<feature type="domain" description="Amine oxidase" evidence="10">
    <location>
        <begin position="125"/>
        <end position="204"/>
    </location>
</feature>
<comment type="similarity">
    <text evidence="2">Belongs to the tryptophan 2-monooxygenase family.</text>
</comment>
<keyword evidence="9" id="KW-0732">Signal</keyword>
<dbReference type="InterPro" id="IPR006311">
    <property type="entry name" value="TAT_signal"/>
</dbReference>
<sequence>MSFNRRRFLSKSAQGAALLSAIGPFTAFSAQGAKSNFPQPIGYKVTRWGQDPFAFGSYSYLAKGAKSKQRKDLAKHVDERITFCGEATDRDAPATVHGALNSGVRAAEEVMESDAEHVAIIGAGISGLTAARMLADDGYKVTVFEARDRVGGRLWTDQALGIPLDLGASWIHGLKGNPLTEIADDIGAKLLRTDYENYVSRNARGVILNDDDFPDWFDEVSEIEHEFGADVDQLSRKAADEGEDLRGGDAIFANGYSQIADAMLGGYDIALEHVVNRIAYGKSGVEIGISGKDSRRFDVAIISVPLGVLKAGIIDFQPSLPKKKLRAINDLGMGLLNKVYLKFDEVFWDKEPDMLGLVGEKRGHFTEWLNIYKYTGEPILLAFNAGSVAAEIEKLSDEETVAAAMDMLSQIYGKNGF</sequence>
<organism evidence="11 12">
    <name type="scientific">Maritalea porphyrae</name>
    <dbReference type="NCBI Taxonomy" id="880732"/>
    <lineage>
        <taxon>Bacteria</taxon>
        <taxon>Pseudomonadati</taxon>
        <taxon>Pseudomonadota</taxon>
        <taxon>Alphaproteobacteria</taxon>
        <taxon>Hyphomicrobiales</taxon>
        <taxon>Devosiaceae</taxon>
        <taxon>Maritalea</taxon>
    </lineage>
</organism>